<feature type="transmembrane region" description="Helical" evidence="2">
    <location>
        <begin position="148"/>
        <end position="169"/>
    </location>
</feature>
<proteinExistence type="predicted"/>
<organism evidence="3 4">
    <name type="scientific">Actinomortierella ambigua</name>
    <dbReference type="NCBI Taxonomy" id="1343610"/>
    <lineage>
        <taxon>Eukaryota</taxon>
        <taxon>Fungi</taxon>
        <taxon>Fungi incertae sedis</taxon>
        <taxon>Mucoromycota</taxon>
        <taxon>Mortierellomycotina</taxon>
        <taxon>Mortierellomycetes</taxon>
        <taxon>Mortierellales</taxon>
        <taxon>Mortierellaceae</taxon>
        <taxon>Actinomortierella</taxon>
    </lineage>
</organism>
<keyword evidence="2" id="KW-1133">Transmembrane helix</keyword>
<keyword evidence="2" id="KW-0472">Membrane</keyword>
<evidence type="ECO:0000256" key="1">
    <source>
        <dbReference type="SAM" id="MobiDB-lite"/>
    </source>
</evidence>
<dbReference type="AlphaFoldDB" id="A0A9P6U990"/>
<feature type="transmembrane region" description="Helical" evidence="2">
    <location>
        <begin position="79"/>
        <end position="106"/>
    </location>
</feature>
<keyword evidence="2" id="KW-0812">Transmembrane</keyword>
<dbReference type="EMBL" id="JAAAJB010000123">
    <property type="protein sequence ID" value="KAG0265100.1"/>
    <property type="molecule type" value="Genomic_DNA"/>
</dbReference>
<comment type="caution">
    <text evidence="3">The sequence shown here is derived from an EMBL/GenBank/DDBJ whole genome shotgun (WGS) entry which is preliminary data.</text>
</comment>
<name>A0A9P6U990_9FUNG</name>
<feature type="compositionally biased region" description="Polar residues" evidence="1">
    <location>
        <begin position="17"/>
        <end position="27"/>
    </location>
</feature>
<protein>
    <submittedName>
        <fullName evidence="3">Uncharacterized protein</fullName>
    </submittedName>
</protein>
<evidence type="ECO:0000313" key="3">
    <source>
        <dbReference type="EMBL" id="KAG0265100.1"/>
    </source>
</evidence>
<feature type="compositionally biased region" description="Low complexity" evidence="1">
    <location>
        <begin position="366"/>
        <end position="404"/>
    </location>
</feature>
<keyword evidence="4" id="KW-1185">Reference proteome</keyword>
<accession>A0A9P6U990</accession>
<gene>
    <name evidence="3" type="ORF">DFQ27_000818</name>
</gene>
<feature type="region of interest" description="Disordered" evidence="1">
    <location>
        <begin position="1"/>
        <end position="41"/>
    </location>
</feature>
<feature type="compositionally biased region" description="Pro residues" evidence="1">
    <location>
        <begin position="319"/>
        <end position="331"/>
    </location>
</feature>
<feature type="region of interest" description="Disordered" evidence="1">
    <location>
        <begin position="230"/>
        <end position="268"/>
    </location>
</feature>
<evidence type="ECO:0000256" key="2">
    <source>
        <dbReference type="SAM" id="Phobius"/>
    </source>
</evidence>
<feature type="transmembrane region" description="Helical" evidence="2">
    <location>
        <begin position="118"/>
        <end position="136"/>
    </location>
</feature>
<feature type="compositionally biased region" description="Low complexity" evidence="1">
    <location>
        <begin position="341"/>
        <end position="351"/>
    </location>
</feature>
<evidence type="ECO:0000313" key="4">
    <source>
        <dbReference type="Proteomes" id="UP000807716"/>
    </source>
</evidence>
<dbReference type="Proteomes" id="UP000807716">
    <property type="component" value="Unassembled WGS sequence"/>
</dbReference>
<sequence>MFSSYSRRLRSNRSSAVADQSSPSTPTRPLPAHSARRPRHHRQERIVHEVYIEDDDDSEGDEEGGGIIIVMRREPEVPVYYYAWLPYLRGFILLLAGSVLAIDIFILSSSKPKFNTTIRRVTLDIMTILYILYVFLGTMPIHAHWRRGLLCLLSSLWWINTLMTVSNYSGSCQQATATLCALDYLATALSFLTAIVIVVEMHSTYREYMLNKLIRKSILEGGSEYGGGVSGYELSQPRRRERISSSSTSTGGGRGHGRSSSGGPEMYAYDRRRRDMRSLSRTSSLATLPAYESVPGAPVPAAPTFYQPPAGTLSTRSQVPPPPLSTPTPPPDFEEALRSSQQQQQQQQQQQAVPGRQQGLESQTTPSSLLSSPPAYRETTTSTTTIPSGTTTTPQTLHTAGSPR</sequence>
<dbReference type="OrthoDB" id="10527892at2759"/>
<feature type="region of interest" description="Disordered" evidence="1">
    <location>
        <begin position="302"/>
        <end position="404"/>
    </location>
</feature>
<reference evidence="3" key="1">
    <citation type="journal article" date="2020" name="Fungal Divers.">
        <title>Resolving the Mortierellaceae phylogeny through synthesis of multi-gene phylogenetics and phylogenomics.</title>
        <authorList>
            <person name="Vandepol N."/>
            <person name="Liber J."/>
            <person name="Desiro A."/>
            <person name="Na H."/>
            <person name="Kennedy M."/>
            <person name="Barry K."/>
            <person name="Grigoriev I.V."/>
            <person name="Miller A.N."/>
            <person name="O'Donnell K."/>
            <person name="Stajich J.E."/>
            <person name="Bonito G."/>
        </authorList>
    </citation>
    <scope>NUCLEOTIDE SEQUENCE</scope>
    <source>
        <strain evidence="3">BC1065</strain>
    </source>
</reference>
<feature type="transmembrane region" description="Helical" evidence="2">
    <location>
        <begin position="175"/>
        <end position="199"/>
    </location>
</feature>